<dbReference type="EC" id="2.7.11.1" evidence="2"/>
<dbReference type="AlphaFoldDB" id="A0A1J5NYY2"/>
<keyword evidence="2" id="KW-0808">Transferase</keyword>
<dbReference type="GO" id="GO:0120147">
    <property type="term" value="F:formylglycine-generating oxidase activity"/>
    <property type="evidence" value="ECO:0007669"/>
    <property type="project" value="TreeGrafter"/>
</dbReference>
<dbReference type="InterPro" id="IPR016187">
    <property type="entry name" value="CTDL_fold"/>
</dbReference>
<feature type="domain" description="Sulfatase-modifying factor enzyme-like" evidence="1">
    <location>
        <begin position="3"/>
        <end position="149"/>
    </location>
</feature>
<dbReference type="InterPro" id="IPR005532">
    <property type="entry name" value="SUMF_dom"/>
</dbReference>
<keyword evidence="2" id="KW-0418">Kinase</keyword>
<protein>
    <submittedName>
        <fullName evidence="2">Serine/threonine-protein kinase pkn1</fullName>
        <ecNumber evidence="2">2.7.11.1</ecNumber>
    </submittedName>
</protein>
<name>A0A1J5NYY2_9ZZZZ</name>
<proteinExistence type="predicted"/>
<dbReference type="GO" id="GO:0004674">
    <property type="term" value="F:protein serine/threonine kinase activity"/>
    <property type="evidence" value="ECO:0007669"/>
    <property type="project" value="UniProtKB-EC"/>
</dbReference>
<dbReference type="PANTHER" id="PTHR23150">
    <property type="entry name" value="SULFATASE MODIFYING FACTOR 1, 2"/>
    <property type="match status" value="1"/>
</dbReference>
<dbReference type="Pfam" id="PF03781">
    <property type="entry name" value="FGE-sulfatase"/>
    <property type="match status" value="1"/>
</dbReference>
<reference evidence="2" key="1">
    <citation type="submission" date="2016-10" db="EMBL/GenBank/DDBJ databases">
        <title>Sequence of Gallionella enrichment culture.</title>
        <authorList>
            <person name="Poehlein A."/>
            <person name="Muehling M."/>
            <person name="Daniel R."/>
        </authorList>
    </citation>
    <scope>NUCLEOTIDE SEQUENCE</scope>
</reference>
<gene>
    <name evidence="2" type="primary">pkn1_17</name>
    <name evidence="2" type="ORF">GALL_550110</name>
</gene>
<evidence type="ECO:0000313" key="2">
    <source>
        <dbReference type="EMBL" id="OIQ63448.1"/>
    </source>
</evidence>
<organism evidence="2">
    <name type="scientific">mine drainage metagenome</name>
    <dbReference type="NCBI Taxonomy" id="410659"/>
    <lineage>
        <taxon>unclassified sequences</taxon>
        <taxon>metagenomes</taxon>
        <taxon>ecological metagenomes</taxon>
    </lineage>
</organism>
<dbReference type="Gene3D" id="3.90.1580.10">
    <property type="entry name" value="paralog of FGE (formylglycine-generating enzyme)"/>
    <property type="match status" value="1"/>
</dbReference>
<comment type="caution">
    <text evidence="2">The sequence shown here is derived from an EMBL/GenBank/DDBJ whole genome shotgun (WGS) entry which is preliminary data.</text>
</comment>
<accession>A0A1J5NYY2</accession>
<sequence>MHWLSRKTGQRYRLLSEAEWEYIARAGSQTRYPWGDQPSHALAHYGVGYPPDTDSTADPWPSVAPVGLFAPNGFGVYDMIGNLWEWVADCGDRGAAPVPVDARAWTRPGHCATHVLRGGAWNSTPDEIRSASRMEFMTDFQMYGFRVAKAL</sequence>
<dbReference type="InterPro" id="IPR042095">
    <property type="entry name" value="SUMF_sf"/>
</dbReference>
<dbReference type="PANTHER" id="PTHR23150:SF35">
    <property type="entry name" value="BLL6746 PROTEIN"/>
    <property type="match status" value="1"/>
</dbReference>
<dbReference type="InterPro" id="IPR051043">
    <property type="entry name" value="Sulfatase_Mod_Factor_Kinase"/>
</dbReference>
<evidence type="ECO:0000259" key="1">
    <source>
        <dbReference type="Pfam" id="PF03781"/>
    </source>
</evidence>
<dbReference type="EMBL" id="MLJW01009000">
    <property type="protein sequence ID" value="OIQ63448.1"/>
    <property type="molecule type" value="Genomic_DNA"/>
</dbReference>
<dbReference type="SUPFAM" id="SSF56436">
    <property type="entry name" value="C-type lectin-like"/>
    <property type="match status" value="1"/>
</dbReference>